<keyword evidence="5" id="KW-0560">Oxidoreductase</keyword>
<organism evidence="8 9">
    <name type="scientific">Arboricoccus pini</name>
    <dbReference type="NCBI Taxonomy" id="1963835"/>
    <lineage>
        <taxon>Bacteria</taxon>
        <taxon>Pseudomonadati</taxon>
        <taxon>Pseudomonadota</taxon>
        <taxon>Alphaproteobacteria</taxon>
        <taxon>Geminicoccales</taxon>
        <taxon>Geminicoccaceae</taxon>
        <taxon>Arboricoccus</taxon>
    </lineage>
</organism>
<comment type="similarity">
    <text evidence="2">Belongs to the acyl-CoA dehydrogenase family.</text>
</comment>
<feature type="domain" description="Acyl-CoA dehydrogenase/oxidase N-terminal" evidence="7">
    <location>
        <begin position="16"/>
        <end position="119"/>
    </location>
</feature>
<evidence type="ECO:0000259" key="6">
    <source>
        <dbReference type="Pfam" id="PF00441"/>
    </source>
</evidence>
<gene>
    <name evidence="8" type="ORF">SAMN07250955_10122</name>
</gene>
<sequence>MQHPVSSLRASPAVDEWQAAARHVAEAAMAGAAELDQGGAFPAAEVAALAREGLLLAPFPVAAGGAGLWGGAAQSTVCAILRIIGRGSLPLGRLYEGHVNAAGLIARYGNQDQIRRFAAAARDGALFGVWNTEPANDGLVLYRDGEGWRLEGRKILASGAGWVERPLVTARLAGEGVVMVIPKVQPGTRADLSAWQVQGMRASATGSLDFTGMAVDSYEILGRPGDYVRQPAFSGGAWRFAAVQTGGIEAVVDAMRAHLVDAGRLGDPHQQARLSEAAMAAMAARLWVERAAAFAEAEGNETASVVALVNLARLAVEQAGLEVIHLAQRSVGLASFLEGRPLERLMRDLAVYLRQPKPDEAKVTASIHVGAAPGSIGDLW</sequence>
<dbReference type="PANTHER" id="PTHR48083:SF37">
    <property type="entry name" value="DEHYDROGENASE, PUTATIVE-RELATED"/>
    <property type="match status" value="1"/>
</dbReference>
<dbReference type="InterPro" id="IPR009100">
    <property type="entry name" value="AcylCoA_DH/oxidase_NM_dom_sf"/>
</dbReference>
<dbReference type="GO" id="GO:0005737">
    <property type="term" value="C:cytoplasm"/>
    <property type="evidence" value="ECO:0007669"/>
    <property type="project" value="TreeGrafter"/>
</dbReference>
<evidence type="ECO:0000313" key="8">
    <source>
        <dbReference type="EMBL" id="SNB51036.1"/>
    </source>
</evidence>
<dbReference type="GO" id="GO:0033539">
    <property type="term" value="P:fatty acid beta-oxidation using acyl-CoA dehydrogenase"/>
    <property type="evidence" value="ECO:0007669"/>
    <property type="project" value="TreeGrafter"/>
</dbReference>
<dbReference type="SUPFAM" id="SSF56645">
    <property type="entry name" value="Acyl-CoA dehydrogenase NM domain-like"/>
    <property type="match status" value="1"/>
</dbReference>
<proteinExistence type="inferred from homology"/>
<name>A0A212PVW6_9PROT</name>
<keyword evidence="3" id="KW-0285">Flavoprotein</keyword>
<evidence type="ECO:0000259" key="7">
    <source>
        <dbReference type="Pfam" id="PF02771"/>
    </source>
</evidence>
<dbReference type="Gene3D" id="1.10.540.10">
    <property type="entry name" value="Acyl-CoA dehydrogenase/oxidase, N-terminal domain"/>
    <property type="match status" value="1"/>
</dbReference>
<keyword evidence="9" id="KW-1185">Reference proteome</keyword>
<protein>
    <submittedName>
        <fullName evidence="8">Acyl-CoA dehydrogenase</fullName>
    </submittedName>
</protein>
<dbReference type="GO" id="GO:0050660">
    <property type="term" value="F:flavin adenine dinucleotide binding"/>
    <property type="evidence" value="ECO:0007669"/>
    <property type="project" value="InterPro"/>
</dbReference>
<accession>A0A212PVW6</accession>
<dbReference type="InterPro" id="IPR037069">
    <property type="entry name" value="AcylCoA_DH/ox_N_sf"/>
</dbReference>
<dbReference type="InterPro" id="IPR046373">
    <property type="entry name" value="Acyl-CoA_Oxase/DH_mid-dom_sf"/>
</dbReference>
<evidence type="ECO:0000313" key="9">
    <source>
        <dbReference type="Proteomes" id="UP000197065"/>
    </source>
</evidence>
<dbReference type="InterPro" id="IPR009075">
    <property type="entry name" value="AcylCo_DH/oxidase_C"/>
</dbReference>
<dbReference type="PANTHER" id="PTHR48083">
    <property type="entry name" value="MEDIUM-CHAIN SPECIFIC ACYL-COA DEHYDROGENASE, MITOCHONDRIAL-RELATED"/>
    <property type="match status" value="1"/>
</dbReference>
<dbReference type="Pfam" id="PF00441">
    <property type="entry name" value="Acyl-CoA_dh_1"/>
    <property type="match status" value="1"/>
</dbReference>
<evidence type="ECO:0000256" key="2">
    <source>
        <dbReference type="ARBA" id="ARBA00009347"/>
    </source>
</evidence>
<reference evidence="8 9" key="1">
    <citation type="submission" date="2017-06" db="EMBL/GenBank/DDBJ databases">
        <authorList>
            <person name="Kim H.J."/>
            <person name="Triplett B.A."/>
        </authorList>
    </citation>
    <scope>NUCLEOTIDE SEQUENCE [LARGE SCALE GENOMIC DNA]</scope>
    <source>
        <strain evidence="8 9">B29T1</strain>
    </source>
</reference>
<dbReference type="OrthoDB" id="2986495at2"/>
<dbReference type="Pfam" id="PF02771">
    <property type="entry name" value="Acyl-CoA_dh_N"/>
    <property type="match status" value="1"/>
</dbReference>
<evidence type="ECO:0000256" key="5">
    <source>
        <dbReference type="ARBA" id="ARBA00023002"/>
    </source>
</evidence>
<dbReference type="EMBL" id="FYEH01000001">
    <property type="protein sequence ID" value="SNB51036.1"/>
    <property type="molecule type" value="Genomic_DNA"/>
</dbReference>
<dbReference type="SUPFAM" id="SSF47203">
    <property type="entry name" value="Acyl-CoA dehydrogenase C-terminal domain-like"/>
    <property type="match status" value="1"/>
</dbReference>
<dbReference type="AlphaFoldDB" id="A0A212PVW6"/>
<keyword evidence="4" id="KW-0274">FAD</keyword>
<dbReference type="GO" id="GO:0003995">
    <property type="term" value="F:acyl-CoA dehydrogenase activity"/>
    <property type="evidence" value="ECO:0007669"/>
    <property type="project" value="TreeGrafter"/>
</dbReference>
<dbReference type="InterPro" id="IPR050741">
    <property type="entry name" value="Acyl-CoA_dehydrogenase"/>
</dbReference>
<dbReference type="InterPro" id="IPR036250">
    <property type="entry name" value="AcylCo_DH-like_C"/>
</dbReference>
<evidence type="ECO:0000256" key="1">
    <source>
        <dbReference type="ARBA" id="ARBA00001974"/>
    </source>
</evidence>
<feature type="domain" description="Acyl-CoA dehydrogenase/oxidase C-terminal" evidence="6">
    <location>
        <begin position="232"/>
        <end position="351"/>
    </location>
</feature>
<dbReference type="Gene3D" id="2.40.110.10">
    <property type="entry name" value="Butyryl-CoA Dehydrogenase, subunit A, domain 2"/>
    <property type="match status" value="1"/>
</dbReference>
<evidence type="ECO:0000256" key="3">
    <source>
        <dbReference type="ARBA" id="ARBA00022630"/>
    </source>
</evidence>
<comment type="cofactor">
    <cofactor evidence="1">
        <name>FAD</name>
        <dbReference type="ChEBI" id="CHEBI:57692"/>
    </cofactor>
</comment>
<dbReference type="InterPro" id="IPR013786">
    <property type="entry name" value="AcylCoA_DH/ox_N"/>
</dbReference>
<dbReference type="RefSeq" id="WP_088559372.1">
    <property type="nucleotide sequence ID" value="NZ_FYEH01000001.1"/>
</dbReference>
<dbReference type="Gene3D" id="1.20.140.10">
    <property type="entry name" value="Butyryl-CoA Dehydrogenase, subunit A, domain 3"/>
    <property type="match status" value="1"/>
</dbReference>
<evidence type="ECO:0000256" key="4">
    <source>
        <dbReference type="ARBA" id="ARBA00022827"/>
    </source>
</evidence>
<dbReference type="Proteomes" id="UP000197065">
    <property type="component" value="Unassembled WGS sequence"/>
</dbReference>